<proteinExistence type="predicted"/>
<dbReference type="AlphaFoldDB" id="A0A369QI99"/>
<evidence type="ECO:0000313" key="1">
    <source>
        <dbReference type="EMBL" id="RDC64633.1"/>
    </source>
</evidence>
<gene>
    <name evidence="1" type="ORF">AHMF7616_03249</name>
</gene>
<sequence>MEQIEYLFKGDSYIYFNPKLIIYVDYDDEFPSIKFEYLTGVSWTITKPEDAVTIPQEKFEKYFKKSLTHFVTADWGNQAEYYSIIENQRIEIILFTTDPKNKFVINIIFSYDPKGPDLYLGKERSFSKRKGYRTKGTAISDEQFKAALQASMVYIQDTNSYYDNMDQFEGKLRAILNKEDITVDFQTINTLEYLQQLEQKKAQLQHELIENDEYTILERSTLRGQLTGIEYAIQVYNLFQINKA</sequence>
<comment type="caution">
    <text evidence="1">The sequence shown here is derived from an EMBL/GenBank/DDBJ whole genome shotgun (WGS) entry which is preliminary data.</text>
</comment>
<keyword evidence="2" id="KW-1185">Reference proteome</keyword>
<evidence type="ECO:0000313" key="2">
    <source>
        <dbReference type="Proteomes" id="UP000253919"/>
    </source>
</evidence>
<dbReference type="EMBL" id="QASA01000001">
    <property type="protein sequence ID" value="RDC64633.1"/>
    <property type="molecule type" value="Genomic_DNA"/>
</dbReference>
<organism evidence="1 2">
    <name type="scientific">Adhaeribacter pallidiroseus</name>
    <dbReference type="NCBI Taxonomy" id="2072847"/>
    <lineage>
        <taxon>Bacteria</taxon>
        <taxon>Pseudomonadati</taxon>
        <taxon>Bacteroidota</taxon>
        <taxon>Cytophagia</taxon>
        <taxon>Cytophagales</taxon>
        <taxon>Hymenobacteraceae</taxon>
        <taxon>Adhaeribacter</taxon>
    </lineage>
</organism>
<dbReference type="Proteomes" id="UP000253919">
    <property type="component" value="Unassembled WGS sequence"/>
</dbReference>
<dbReference type="RefSeq" id="WP_115373760.1">
    <property type="nucleotide sequence ID" value="NZ_QASA01000001.1"/>
</dbReference>
<reference evidence="1 2" key="1">
    <citation type="submission" date="2018-04" db="EMBL/GenBank/DDBJ databases">
        <title>Adhaeribacter sp. HMF7616 genome sequencing and assembly.</title>
        <authorList>
            <person name="Kang H."/>
            <person name="Kang J."/>
            <person name="Cha I."/>
            <person name="Kim H."/>
            <person name="Joh K."/>
        </authorList>
    </citation>
    <scope>NUCLEOTIDE SEQUENCE [LARGE SCALE GENOMIC DNA]</scope>
    <source>
        <strain evidence="1 2">HMF7616</strain>
    </source>
</reference>
<name>A0A369QI99_9BACT</name>
<protein>
    <submittedName>
        <fullName evidence="1">Uncharacterized protein</fullName>
    </submittedName>
</protein>
<accession>A0A369QI99</accession>